<evidence type="ECO:0000256" key="1">
    <source>
        <dbReference type="ARBA" id="ARBA00001947"/>
    </source>
</evidence>
<keyword evidence="4" id="KW-0378">Hydrolase</keyword>
<dbReference type="PANTHER" id="PTHR43114">
    <property type="entry name" value="ADENINE DEAMINASE"/>
    <property type="match status" value="1"/>
</dbReference>
<accession>A0ABP6QFB1</accession>
<dbReference type="Proteomes" id="UP001501237">
    <property type="component" value="Unassembled WGS sequence"/>
</dbReference>
<dbReference type="InterPro" id="IPR032466">
    <property type="entry name" value="Metal_Hydrolase"/>
</dbReference>
<keyword evidence="5" id="KW-0862">Zinc</keyword>
<sequence>MTTDPAAPKNGPAVTEKTARSLPKVSLHCHLTGSVRAATAVELARKHGVPLPRDAGSLYDIPSYESLGEFLRVYDVIGSAMRDADDFRRVTYESLTLGGADHTVLYREIFVSPASHPGVPYATIMEGVRAGMREALTDRGIDSRVIVALHRERSAREAEALVETVIEHRTEEVVGIGLDYEEVNGPPGLFATAFRRAERAGLNRTAHSESGPPRHIEILLDDLHCTRVDHGYHVVTSPPVLRRCVDEGIAFTCTPVSSDIGRYSGGGDGSHELIDRMRRAGLRITIDSDDPPMFGTDPTNDFVVLAGALGYTARDLADFTFTAIDACWLDDSGKDGLRRRARSLLEEIS</sequence>
<dbReference type="SUPFAM" id="SSF51556">
    <property type="entry name" value="Metallo-dependent hydrolases"/>
    <property type="match status" value="1"/>
</dbReference>
<evidence type="ECO:0000313" key="9">
    <source>
        <dbReference type="Proteomes" id="UP001501237"/>
    </source>
</evidence>
<gene>
    <name evidence="8" type="ORF">GCM10010468_51820</name>
</gene>
<dbReference type="InterPro" id="IPR006330">
    <property type="entry name" value="Ado/ade_deaminase"/>
</dbReference>
<evidence type="ECO:0000313" key="8">
    <source>
        <dbReference type="EMBL" id="GAA3224626.1"/>
    </source>
</evidence>
<keyword evidence="9" id="KW-1185">Reference proteome</keyword>
<reference evidence="9" key="1">
    <citation type="journal article" date="2019" name="Int. J. Syst. Evol. Microbiol.">
        <title>The Global Catalogue of Microorganisms (GCM) 10K type strain sequencing project: providing services to taxonomists for standard genome sequencing and annotation.</title>
        <authorList>
            <consortium name="The Broad Institute Genomics Platform"/>
            <consortium name="The Broad Institute Genome Sequencing Center for Infectious Disease"/>
            <person name="Wu L."/>
            <person name="Ma J."/>
        </authorList>
    </citation>
    <scope>NUCLEOTIDE SEQUENCE [LARGE SCALE GENOMIC DNA]</scope>
    <source>
        <strain evidence="9">JCM 9377</strain>
    </source>
</reference>
<evidence type="ECO:0000256" key="4">
    <source>
        <dbReference type="ARBA" id="ARBA00022801"/>
    </source>
</evidence>
<dbReference type="Gene3D" id="3.20.20.140">
    <property type="entry name" value="Metal-dependent hydrolases"/>
    <property type="match status" value="1"/>
</dbReference>
<keyword evidence="3" id="KW-0479">Metal-binding</keyword>
<feature type="region of interest" description="Disordered" evidence="6">
    <location>
        <begin position="1"/>
        <end position="21"/>
    </location>
</feature>
<dbReference type="NCBIfam" id="TIGR01430">
    <property type="entry name" value="aden_deam"/>
    <property type="match status" value="1"/>
</dbReference>
<protein>
    <submittedName>
        <fullName evidence="8">Adenosine deaminase</fullName>
    </submittedName>
</protein>
<evidence type="ECO:0000256" key="5">
    <source>
        <dbReference type="ARBA" id="ARBA00022833"/>
    </source>
</evidence>
<proteinExistence type="inferred from homology"/>
<evidence type="ECO:0000256" key="3">
    <source>
        <dbReference type="ARBA" id="ARBA00022723"/>
    </source>
</evidence>
<organism evidence="8 9">
    <name type="scientific">Actinocorallia longicatena</name>
    <dbReference type="NCBI Taxonomy" id="111803"/>
    <lineage>
        <taxon>Bacteria</taxon>
        <taxon>Bacillati</taxon>
        <taxon>Actinomycetota</taxon>
        <taxon>Actinomycetes</taxon>
        <taxon>Streptosporangiales</taxon>
        <taxon>Thermomonosporaceae</taxon>
        <taxon>Actinocorallia</taxon>
    </lineage>
</organism>
<evidence type="ECO:0000259" key="7">
    <source>
        <dbReference type="Pfam" id="PF00962"/>
    </source>
</evidence>
<comment type="cofactor">
    <cofactor evidence="1">
        <name>Zn(2+)</name>
        <dbReference type="ChEBI" id="CHEBI:29105"/>
    </cofactor>
</comment>
<dbReference type="InterPro" id="IPR001365">
    <property type="entry name" value="A_deaminase_dom"/>
</dbReference>
<feature type="domain" description="Adenosine deaminase" evidence="7">
    <location>
        <begin position="23"/>
        <end position="339"/>
    </location>
</feature>
<comment type="similarity">
    <text evidence="2">Belongs to the metallo-dependent hydrolases superfamily. Adenosine and AMP deaminases family.</text>
</comment>
<comment type="caution">
    <text evidence="8">The sequence shown here is derived from an EMBL/GenBank/DDBJ whole genome shotgun (WGS) entry which is preliminary data.</text>
</comment>
<name>A0ABP6QFB1_9ACTN</name>
<dbReference type="PANTHER" id="PTHR43114:SF6">
    <property type="entry name" value="ADENINE DEAMINASE"/>
    <property type="match status" value="1"/>
</dbReference>
<dbReference type="Pfam" id="PF00962">
    <property type="entry name" value="A_deaminase"/>
    <property type="match status" value="1"/>
</dbReference>
<evidence type="ECO:0000256" key="6">
    <source>
        <dbReference type="SAM" id="MobiDB-lite"/>
    </source>
</evidence>
<dbReference type="RefSeq" id="WP_344833028.1">
    <property type="nucleotide sequence ID" value="NZ_BAAAUV010000014.1"/>
</dbReference>
<evidence type="ECO:0000256" key="2">
    <source>
        <dbReference type="ARBA" id="ARBA00006676"/>
    </source>
</evidence>
<dbReference type="EMBL" id="BAAAUV010000014">
    <property type="protein sequence ID" value="GAA3224626.1"/>
    <property type="molecule type" value="Genomic_DNA"/>
</dbReference>